<dbReference type="EMBL" id="DTHB01000007">
    <property type="protein sequence ID" value="HGB13707.1"/>
    <property type="molecule type" value="Genomic_DNA"/>
</dbReference>
<dbReference type="InterPro" id="IPR031571">
    <property type="entry name" value="RcpC_dom"/>
</dbReference>
<feature type="transmembrane region" description="Helical" evidence="1">
    <location>
        <begin position="12"/>
        <end position="30"/>
    </location>
</feature>
<dbReference type="InterPro" id="IPR013974">
    <property type="entry name" value="SAF"/>
</dbReference>
<accession>A0A7C3SIZ9</accession>
<keyword evidence="1" id="KW-0472">Membrane</keyword>
<proteinExistence type="predicted"/>
<evidence type="ECO:0000256" key="1">
    <source>
        <dbReference type="SAM" id="Phobius"/>
    </source>
</evidence>
<evidence type="ECO:0000259" key="2">
    <source>
        <dbReference type="SMART" id="SM00858"/>
    </source>
</evidence>
<dbReference type="InterPro" id="IPR017592">
    <property type="entry name" value="Pilus_assmbl_Flp-typ_CpaB"/>
</dbReference>
<dbReference type="SMART" id="SM00858">
    <property type="entry name" value="SAF"/>
    <property type="match status" value="1"/>
</dbReference>
<evidence type="ECO:0000313" key="3">
    <source>
        <dbReference type="EMBL" id="HGB13707.1"/>
    </source>
</evidence>
<organism evidence="3">
    <name type="scientific">Desulfobacca acetoxidans</name>
    <dbReference type="NCBI Taxonomy" id="60893"/>
    <lineage>
        <taxon>Bacteria</taxon>
        <taxon>Pseudomonadati</taxon>
        <taxon>Thermodesulfobacteriota</taxon>
        <taxon>Desulfobaccia</taxon>
        <taxon>Desulfobaccales</taxon>
        <taxon>Desulfobaccaceae</taxon>
        <taxon>Desulfobacca</taxon>
    </lineage>
</organism>
<gene>
    <name evidence="3" type="primary">cpaB</name>
    <name evidence="3" type="ORF">ENV62_00470</name>
</gene>
<dbReference type="NCBIfam" id="TIGR03177">
    <property type="entry name" value="pilus_cpaB"/>
    <property type="match status" value="1"/>
</dbReference>
<dbReference type="Pfam" id="PF08666">
    <property type="entry name" value="SAF"/>
    <property type="match status" value="1"/>
</dbReference>
<dbReference type="Pfam" id="PF16976">
    <property type="entry name" value="RcpC"/>
    <property type="match status" value="1"/>
</dbReference>
<dbReference type="AlphaFoldDB" id="A0A7C3SIZ9"/>
<dbReference type="CDD" id="cd11614">
    <property type="entry name" value="SAF_CpaB_FlgA_like"/>
    <property type="match status" value="1"/>
</dbReference>
<keyword evidence="1" id="KW-1133">Transmembrane helix</keyword>
<sequence>MNIRLPKGIPYLVLAGLAGLVATFTIHRYIAAKTAVPVKPTDPVVVAEADIAPGTALEARMLKTAAWPRDIVPPKAVRSPKDVEGRVVQVPIARGEPILLTKLAPEGTAAGLGGLLDPNKLAVTVRVDDVSGVAGFINPGDRVDLLVEMPAPEGKGEHFSKILLQNLKVLSKGQIWDQTAEKKPQVVNTVTLEVTPEEAEIVNLATNQGKIRLALRNQLNQGTFYTRGVVSSQLAHTQAAKPESSQAAAAPGQEKKVEVIKGMGKSFASL</sequence>
<name>A0A7C3SIZ9_9BACT</name>
<keyword evidence="1" id="KW-0812">Transmembrane</keyword>
<feature type="domain" description="SAF" evidence="2">
    <location>
        <begin position="42"/>
        <end position="104"/>
    </location>
</feature>
<reference evidence="3" key="1">
    <citation type="journal article" date="2020" name="mSystems">
        <title>Genome- and Community-Level Interaction Insights into Carbon Utilization and Element Cycling Functions of Hydrothermarchaeota in Hydrothermal Sediment.</title>
        <authorList>
            <person name="Zhou Z."/>
            <person name="Liu Y."/>
            <person name="Xu W."/>
            <person name="Pan J."/>
            <person name="Luo Z.H."/>
            <person name="Li M."/>
        </authorList>
    </citation>
    <scope>NUCLEOTIDE SEQUENCE [LARGE SCALE GENOMIC DNA]</scope>
    <source>
        <strain evidence="3">SpSt-776</strain>
    </source>
</reference>
<protein>
    <submittedName>
        <fullName evidence="3">Flp pilus assembly protein CpaB</fullName>
    </submittedName>
</protein>
<comment type="caution">
    <text evidence="3">The sequence shown here is derived from an EMBL/GenBank/DDBJ whole genome shotgun (WGS) entry which is preliminary data.</text>
</comment>